<evidence type="ECO:0000313" key="4">
    <source>
        <dbReference type="EMBL" id="RGI83976.1"/>
    </source>
</evidence>
<evidence type="ECO:0000256" key="2">
    <source>
        <dbReference type="SAM" id="MobiDB-lite"/>
    </source>
</evidence>
<keyword evidence="1" id="KW-0238">DNA-binding</keyword>
<evidence type="ECO:0000259" key="3">
    <source>
        <dbReference type="PROSITE" id="PS50943"/>
    </source>
</evidence>
<gene>
    <name evidence="5" type="ORF">DXD10_07795</name>
    <name evidence="4" type="ORF">DXD84_08795</name>
</gene>
<evidence type="ECO:0000313" key="5">
    <source>
        <dbReference type="EMBL" id="RGK48039.1"/>
    </source>
</evidence>
<evidence type="ECO:0000256" key="1">
    <source>
        <dbReference type="ARBA" id="ARBA00023125"/>
    </source>
</evidence>
<dbReference type="PANTHER" id="PTHR46558:SF4">
    <property type="entry name" value="DNA-BIDING PHAGE PROTEIN"/>
    <property type="match status" value="1"/>
</dbReference>
<accession>A0A3E4ME57</accession>
<comment type="caution">
    <text evidence="5">The sequence shown here is derived from an EMBL/GenBank/DDBJ whole genome shotgun (WGS) entry which is preliminary data.</text>
</comment>
<reference evidence="6 7" key="1">
    <citation type="submission" date="2018-08" db="EMBL/GenBank/DDBJ databases">
        <title>A genome reference for cultivated species of the human gut microbiota.</title>
        <authorList>
            <person name="Zou Y."/>
            <person name="Xue W."/>
            <person name="Luo G."/>
        </authorList>
    </citation>
    <scope>NUCLEOTIDE SEQUENCE [LARGE SCALE GENOMIC DNA]</scope>
    <source>
        <strain evidence="5 7">TF11-11</strain>
        <strain evidence="4 6">TM09-19AC</strain>
    </source>
</reference>
<dbReference type="InterPro" id="IPR010982">
    <property type="entry name" value="Lambda_DNA-bd_dom_sf"/>
</dbReference>
<feature type="domain" description="HTH cro/C1-type" evidence="3">
    <location>
        <begin position="7"/>
        <end position="61"/>
    </location>
</feature>
<dbReference type="EMBL" id="QSQQ01000008">
    <property type="protein sequence ID" value="RGK48039.1"/>
    <property type="molecule type" value="Genomic_DNA"/>
</dbReference>
<dbReference type="Gene3D" id="1.10.260.40">
    <property type="entry name" value="lambda repressor-like DNA-binding domains"/>
    <property type="match status" value="1"/>
</dbReference>
<dbReference type="Proteomes" id="UP000261208">
    <property type="component" value="Unassembled WGS sequence"/>
</dbReference>
<protein>
    <submittedName>
        <fullName evidence="5">XRE family transcriptional regulator</fullName>
    </submittedName>
</protein>
<sequence>MTFGEKLKIARTEAGLKQAELAKQLNTTGNTISNWENNVSKPDLDMLSYICGILHVNASFFLQPSLPEDEVSIQELQMIKKYRALDSHGKEMVDFTLTKEYERSEALEKPQDNITEMQTHVMPNAAHERTTPYTTEERQEDEDMLD</sequence>
<dbReference type="GO" id="GO:0003677">
    <property type="term" value="F:DNA binding"/>
    <property type="evidence" value="ECO:0007669"/>
    <property type="project" value="UniProtKB-KW"/>
</dbReference>
<dbReference type="AlphaFoldDB" id="A0A3E4ME57"/>
<dbReference type="CDD" id="cd00093">
    <property type="entry name" value="HTH_XRE"/>
    <property type="match status" value="1"/>
</dbReference>
<dbReference type="PROSITE" id="PS50943">
    <property type="entry name" value="HTH_CROC1"/>
    <property type="match status" value="1"/>
</dbReference>
<dbReference type="Pfam" id="PF01381">
    <property type="entry name" value="HTH_3"/>
    <property type="match status" value="1"/>
</dbReference>
<dbReference type="EMBL" id="QSOI01000009">
    <property type="protein sequence ID" value="RGI83976.1"/>
    <property type="molecule type" value="Genomic_DNA"/>
</dbReference>
<organism evidence="5 7">
    <name type="scientific">Dorea formicigenerans</name>
    <dbReference type="NCBI Taxonomy" id="39486"/>
    <lineage>
        <taxon>Bacteria</taxon>
        <taxon>Bacillati</taxon>
        <taxon>Bacillota</taxon>
        <taxon>Clostridia</taxon>
        <taxon>Lachnospirales</taxon>
        <taxon>Lachnospiraceae</taxon>
        <taxon>Dorea</taxon>
    </lineage>
</organism>
<dbReference type="InterPro" id="IPR001387">
    <property type="entry name" value="Cro/C1-type_HTH"/>
</dbReference>
<dbReference type="SMART" id="SM00530">
    <property type="entry name" value="HTH_XRE"/>
    <property type="match status" value="1"/>
</dbReference>
<evidence type="ECO:0000313" key="7">
    <source>
        <dbReference type="Proteomes" id="UP000261208"/>
    </source>
</evidence>
<dbReference type="SUPFAM" id="SSF47413">
    <property type="entry name" value="lambda repressor-like DNA-binding domains"/>
    <property type="match status" value="1"/>
</dbReference>
<proteinExistence type="predicted"/>
<dbReference type="PANTHER" id="PTHR46558">
    <property type="entry name" value="TRACRIPTIONAL REGULATORY PROTEIN-RELATED-RELATED"/>
    <property type="match status" value="1"/>
</dbReference>
<dbReference type="Proteomes" id="UP000260664">
    <property type="component" value="Unassembled WGS sequence"/>
</dbReference>
<dbReference type="RefSeq" id="WP_117495187.1">
    <property type="nucleotide sequence ID" value="NZ_QSOI01000009.1"/>
</dbReference>
<feature type="region of interest" description="Disordered" evidence="2">
    <location>
        <begin position="104"/>
        <end position="146"/>
    </location>
</feature>
<name>A0A3E4ME57_9FIRM</name>
<evidence type="ECO:0000313" key="6">
    <source>
        <dbReference type="Proteomes" id="UP000260664"/>
    </source>
</evidence>